<organism evidence="1 2">
    <name type="scientific">Ceratopteris richardii</name>
    <name type="common">Triangle waterfern</name>
    <dbReference type="NCBI Taxonomy" id="49495"/>
    <lineage>
        <taxon>Eukaryota</taxon>
        <taxon>Viridiplantae</taxon>
        <taxon>Streptophyta</taxon>
        <taxon>Embryophyta</taxon>
        <taxon>Tracheophyta</taxon>
        <taxon>Polypodiopsida</taxon>
        <taxon>Polypodiidae</taxon>
        <taxon>Polypodiales</taxon>
        <taxon>Pteridineae</taxon>
        <taxon>Pteridaceae</taxon>
        <taxon>Parkerioideae</taxon>
        <taxon>Ceratopteris</taxon>
    </lineage>
</organism>
<sequence length="126" mass="14491">MVSHASEQSEGHRSCPHGKEALLKNPITFHYHASTSYNTKHITKIKFAPAQPAGHRSYPYGREVSLIPNHFPLPCIYFIQHQPHNHNQICITTCRSQVLSYPMSKSLHQYCINFHYHASTSSRHQD</sequence>
<keyword evidence="2" id="KW-1185">Reference proteome</keyword>
<gene>
    <name evidence="1" type="ORF">KP509_31G015100</name>
</gene>
<accession>A0A8T2QXG2</accession>
<protein>
    <submittedName>
        <fullName evidence="1">Uncharacterized protein</fullName>
    </submittedName>
</protein>
<reference evidence="1" key="1">
    <citation type="submission" date="2021-08" db="EMBL/GenBank/DDBJ databases">
        <title>WGS assembly of Ceratopteris richardii.</title>
        <authorList>
            <person name="Marchant D.B."/>
            <person name="Chen G."/>
            <person name="Jenkins J."/>
            <person name="Shu S."/>
            <person name="Leebens-Mack J."/>
            <person name="Grimwood J."/>
            <person name="Schmutz J."/>
            <person name="Soltis P."/>
            <person name="Soltis D."/>
            <person name="Chen Z.-H."/>
        </authorList>
    </citation>
    <scope>NUCLEOTIDE SEQUENCE</scope>
    <source>
        <strain evidence="1">Whitten #5841</strain>
        <tissue evidence="1">Leaf</tissue>
    </source>
</reference>
<dbReference type="EMBL" id="CM035436">
    <property type="protein sequence ID" value="KAH7288168.1"/>
    <property type="molecule type" value="Genomic_DNA"/>
</dbReference>
<proteinExistence type="predicted"/>
<evidence type="ECO:0000313" key="1">
    <source>
        <dbReference type="EMBL" id="KAH7288168.1"/>
    </source>
</evidence>
<dbReference type="AlphaFoldDB" id="A0A8T2QXG2"/>
<evidence type="ECO:0000313" key="2">
    <source>
        <dbReference type="Proteomes" id="UP000825935"/>
    </source>
</evidence>
<dbReference type="Proteomes" id="UP000825935">
    <property type="component" value="Chromosome 31"/>
</dbReference>
<name>A0A8T2QXG2_CERRI</name>
<comment type="caution">
    <text evidence="1">The sequence shown here is derived from an EMBL/GenBank/DDBJ whole genome shotgun (WGS) entry which is preliminary data.</text>
</comment>